<proteinExistence type="predicted"/>
<gene>
    <name evidence="1" type="ORF">Bccel_2642</name>
</gene>
<dbReference type="EMBL" id="LGTC01000001">
    <property type="protein sequence ID" value="KNY27371.1"/>
    <property type="molecule type" value="Genomic_DNA"/>
</dbReference>
<dbReference type="Proteomes" id="UP000036923">
    <property type="component" value="Unassembled WGS sequence"/>
</dbReference>
<protein>
    <submittedName>
        <fullName evidence="1">Uncharacterized protein</fullName>
    </submittedName>
</protein>
<dbReference type="STRING" id="398512.Bccel_2642"/>
<dbReference type="AlphaFoldDB" id="A0A0L6JNH4"/>
<reference evidence="2" key="1">
    <citation type="submission" date="2015-07" db="EMBL/GenBank/DDBJ databases">
        <title>Near-Complete Genome Sequence of the Cellulolytic Bacterium Bacteroides (Pseudobacteroides) cellulosolvens ATCC 35603.</title>
        <authorList>
            <person name="Dassa B."/>
            <person name="Utturkar S.M."/>
            <person name="Klingeman D.M."/>
            <person name="Hurt R.A."/>
            <person name="Keller M."/>
            <person name="Xu J."/>
            <person name="Reddy Y.H.K."/>
            <person name="Borovok I."/>
            <person name="Grinberg I.R."/>
            <person name="Lamed R."/>
            <person name="Zhivin O."/>
            <person name="Bayer E.A."/>
            <person name="Brown S.D."/>
        </authorList>
    </citation>
    <scope>NUCLEOTIDE SEQUENCE [LARGE SCALE GENOMIC DNA]</scope>
    <source>
        <strain evidence="2">DSM 2933</strain>
    </source>
</reference>
<organism evidence="1 2">
    <name type="scientific">Pseudobacteroides cellulosolvens ATCC 35603 = DSM 2933</name>
    <dbReference type="NCBI Taxonomy" id="398512"/>
    <lineage>
        <taxon>Bacteria</taxon>
        <taxon>Bacillati</taxon>
        <taxon>Bacillota</taxon>
        <taxon>Clostridia</taxon>
        <taxon>Eubacteriales</taxon>
        <taxon>Oscillospiraceae</taxon>
        <taxon>Pseudobacteroides</taxon>
    </lineage>
</organism>
<evidence type="ECO:0000313" key="1">
    <source>
        <dbReference type="EMBL" id="KNY27371.1"/>
    </source>
</evidence>
<name>A0A0L6JNH4_9FIRM</name>
<evidence type="ECO:0000313" key="2">
    <source>
        <dbReference type="Proteomes" id="UP000036923"/>
    </source>
</evidence>
<sequence>MESWVELDDIEYRKVWDKFYLYLWCGGKQMKFKHLYLY</sequence>
<keyword evidence="2" id="KW-1185">Reference proteome</keyword>
<accession>A0A0L6JNH4</accession>
<comment type="caution">
    <text evidence="1">The sequence shown here is derived from an EMBL/GenBank/DDBJ whole genome shotgun (WGS) entry which is preliminary data.</text>
</comment>